<evidence type="ECO:0000256" key="1">
    <source>
        <dbReference type="ARBA" id="ARBA00004370"/>
    </source>
</evidence>
<comment type="cofactor">
    <cofactor evidence="9">
        <name>heme</name>
        <dbReference type="ChEBI" id="CHEBI:30413"/>
    </cofactor>
    <text evidence="9">The heme is bound between the two transmembrane subunits.</text>
</comment>
<reference evidence="11 12" key="1">
    <citation type="submission" date="2015-01" db="EMBL/GenBank/DDBJ databases">
        <title>Draft genome of the acidophilic iron oxidizer Acidithrix ferrooxidans strain Py-F3.</title>
        <authorList>
            <person name="Poehlein A."/>
            <person name="Eisen S."/>
            <person name="Schloemann M."/>
            <person name="Johnson B.D."/>
            <person name="Daniel R."/>
            <person name="Muehling M."/>
        </authorList>
    </citation>
    <scope>NUCLEOTIDE SEQUENCE [LARGE SCALE GENOMIC DNA]</scope>
    <source>
        <strain evidence="11 12">Py-F3</strain>
    </source>
</reference>
<comment type="subcellular location">
    <subcellularLocation>
        <location evidence="1">Membrane</location>
    </subcellularLocation>
</comment>
<dbReference type="PANTHER" id="PTHR41910:SF1">
    <property type="entry name" value="SUCCINATE DEHYDROGENASE HYDROPHOBIC MEMBRANE ANCHOR SUBUNIT"/>
    <property type="match status" value="1"/>
</dbReference>
<dbReference type="Gene3D" id="1.20.1300.10">
    <property type="entry name" value="Fumarate reductase/succinate dehydrogenase, transmembrane subunit"/>
    <property type="match status" value="1"/>
</dbReference>
<dbReference type="STRING" id="1280514.AXFE_12090"/>
<evidence type="ECO:0000256" key="5">
    <source>
        <dbReference type="ARBA" id="ARBA00022723"/>
    </source>
</evidence>
<comment type="caution">
    <text evidence="11">The sequence shown here is derived from an EMBL/GenBank/DDBJ whole genome shotgun (WGS) entry which is preliminary data.</text>
</comment>
<dbReference type="InterPro" id="IPR034804">
    <property type="entry name" value="SQR/QFR_C/D"/>
</dbReference>
<name>A0A0D8HJ87_9ACTN</name>
<evidence type="ECO:0000256" key="2">
    <source>
        <dbReference type="ARBA" id="ARBA00007244"/>
    </source>
</evidence>
<sequence length="125" mass="13893">MSSGSTMYKGKTGQWAFVLHRVTGFLVLMFILLHVIDISTINYPSIYNSIHRLYGNVVLRTFEVGLLFGLLYHALNGLRVIMIDFFPGAIKNEKRVFVGILSLSLLLTVVGGVIILRPFFTGSVG</sequence>
<organism evidence="11 12">
    <name type="scientific">Acidithrix ferrooxidans</name>
    <dbReference type="NCBI Taxonomy" id="1280514"/>
    <lineage>
        <taxon>Bacteria</taxon>
        <taxon>Bacillati</taxon>
        <taxon>Actinomycetota</taxon>
        <taxon>Acidimicrobiia</taxon>
        <taxon>Acidimicrobiales</taxon>
        <taxon>Acidimicrobiaceae</taxon>
        <taxon>Acidithrix</taxon>
    </lineage>
</organism>
<dbReference type="Proteomes" id="UP000032360">
    <property type="component" value="Unassembled WGS sequence"/>
</dbReference>
<accession>A0A0D8HJ87</accession>
<dbReference type="GO" id="GO:0009055">
    <property type="term" value="F:electron transfer activity"/>
    <property type="evidence" value="ECO:0007669"/>
    <property type="project" value="InterPro"/>
</dbReference>
<gene>
    <name evidence="11" type="ORF">AXFE_12090</name>
</gene>
<keyword evidence="5 9" id="KW-0479">Metal-binding</keyword>
<keyword evidence="6 10" id="KW-1133">Transmembrane helix</keyword>
<dbReference type="PANTHER" id="PTHR41910">
    <property type="entry name" value="SUCCINATE DEHYDROGENASE 2 MEMBRANE SUBUNIT SDHC"/>
    <property type="match status" value="1"/>
</dbReference>
<dbReference type="PIRSF" id="PIRSF000178">
    <property type="entry name" value="SDH_cyt_b560"/>
    <property type="match status" value="1"/>
</dbReference>
<keyword evidence="7 9" id="KW-0408">Iron</keyword>
<comment type="similarity">
    <text evidence="2">Belongs to the cytochrome b560 family.</text>
</comment>
<dbReference type="InterPro" id="IPR039023">
    <property type="entry name" value="SdhC_prok"/>
</dbReference>
<keyword evidence="3 9" id="KW-0349">Heme</keyword>
<feature type="transmembrane region" description="Helical" evidence="10">
    <location>
        <begin position="96"/>
        <end position="120"/>
    </location>
</feature>
<evidence type="ECO:0000313" key="11">
    <source>
        <dbReference type="EMBL" id="KJF17924.1"/>
    </source>
</evidence>
<evidence type="ECO:0000256" key="6">
    <source>
        <dbReference type="ARBA" id="ARBA00022989"/>
    </source>
</evidence>
<dbReference type="SUPFAM" id="SSF81343">
    <property type="entry name" value="Fumarate reductase respiratory complex transmembrane subunits"/>
    <property type="match status" value="1"/>
</dbReference>
<evidence type="ECO:0000256" key="3">
    <source>
        <dbReference type="ARBA" id="ARBA00022617"/>
    </source>
</evidence>
<keyword evidence="12" id="KW-1185">Reference proteome</keyword>
<keyword evidence="4 10" id="KW-0812">Transmembrane</keyword>
<evidence type="ECO:0000256" key="7">
    <source>
        <dbReference type="ARBA" id="ARBA00023004"/>
    </source>
</evidence>
<evidence type="ECO:0000256" key="9">
    <source>
        <dbReference type="PIRSR" id="PIRSR000178-1"/>
    </source>
</evidence>
<dbReference type="NCBIfam" id="TIGR02970">
    <property type="entry name" value="succ_dehyd_cytB"/>
    <property type="match status" value="1"/>
</dbReference>
<dbReference type="GO" id="GO:0016020">
    <property type="term" value="C:membrane"/>
    <property type="evidence" value="ECO:0007669"/>
    <property type="project" value="UniProtKB-SubCell"/>
</dbReference>
<keyword evidence="8 10" id="KW-0472">Membrane</keyword>
<protein>
    <submittedName>
        <fullName evidence="11">Succinate dehydrogenase/fumarate reductase transmembrane subunit</fullName>
    </submittedName>
</protein>
<feature type="transmembrane region" description="Helical" evidence="10">
    <location>
        <begin position="53"/>
        <end position="75"/>
    </location>
</feature>
<dbReference type="GO" id="GO:0046872">
    <property type="term" value="F:metal ion binding"/>
    <property type="evidence" value="ECO:0007669"/>
    <property type="project" value="UniProtKB-KW"/>
</dbReference>
<dbReference type="Pfam" id="PF01127">
    <property type="entry name" value="Sdh_cyt"/>
    <property type="match status" value="1"/>
</dbReference>
<dbReference type="AlphaFoldDB" id="A0A0D8HJ87"/>
<evidence type="ECO:0000256" key="10">
    <source>
        <dbReference type="SAM" id="Phobius"/>
    </source>
</evidence>
<proteinExistence type="inferred from homology"/>
<dbReference type="InterPro" id="IPR014314">
    <property type="entry name" value="Succ_DH_cytb556"/>
</dbReference>
<dbReference type="GO" id="GO:0006099">
    <property type="term" value="P:tricarboxylic acid cycle"/>
    <property type="evidence" value="ECO:0007669"/>
    <property type="project" value="InterPro"/>
</dbReference>
<feature type="binding site" description="axial binding residue" evidence="9">
    <location>
        <position position="73"/>
    </location>
    <ligand>
        <name>heme</name>
        <dbReference type="ChEBI" id="CHEBI:30413"/>
        <note>ligand shared with second transmembrane subunit</note>
    </ligand>
    <ligandPart>
        <name>Fe</name>
        <dbReference type="ChEBI" id="CHEBI:18248"/>
    </ligandPart>
</feature>
<dbReference type="InterPro" id="IPR000701">
    <property type="entry name" value="SuccDH_FuR_B_TM-su"/>
</dbReference>
<dbReference type="EMBL" id="JXYS01000027">
    <property type="protein sequence ID" value="KJF17924.1"/>
    <property type="molecule type" value="Genomic_DNA"/>
</dbReference>
<evidence type="ECO:0000256" key="4">
    <source>
        <dbReference type="ARBA" id="ARBA00022692"/>
    </source>
</evidence>
<evidence type="ECO:0000256" key="8">
    <source>
        <dbReference type="ARBA" id="ARBA00023136"/>
    </source>
</evidence>
<evidence type="ECO:0000313" key="12">
    <source>
        <dbReference type="Proteomes" id="UP000032360"/>
    </source>
</evidence>
<feature type="transmembrane region" description="Helical" evidence="10">
    <location>
        <begin position="12"/>
        <end position="33"/>
    </location>
</feature>